<dbReference type="EMBL" id="JACVVK020000505">
    <property type="protein sequence ID" value="KAK7469746.1"/>
    <property type="molecule type" value="Genomic_DNA"/>
</dbReference>
<reference evidence="2 3" key="1">
    <citation type="journal article" date="2023" name="Sci. Data">
        <title>Genome assembly of the Korean intertidal mud-creeper Batillaria attramentaria.</title>
        <authorList>
            <person name="Patra A.K."/>
            <person name="Ho P.T."/>
            <person name="Jun S."/>
            <person name="Lee S.J."/>
            <person name="Kim Y."/>
            <person name="Won Y.J."/>
        </authorList>
    </citation>
    <scope>NUCLEOTIDE SEQUENCE [LARGE SCALE GENOMIC DNA]</scope>
    <source>
        <strain evidence="2">Wonlab-2016</strain>
    </source>
</reference>
<organism evidence="2 3">
    <name type="scientific">Batillaria attramentaria</name>
    <dbReference type="NCBI Taxonomy" id="370345"/>
    <lineage>
        <taxon>Eukaryota</taxon>
        <taxon>Metazoa</taxon>
        <taxon>Spiralia</taxon>
        <taxon>Lophotrochozoa</taxon>
        <taxon>Mollusca</taxon>
        <taxon>Gastropoda</taxon>
        <taxon>Caenogastropoda</taxon>
        <taxon>Sorbeoconcha</taxon>
        <taxon>Cerithioidea</taxon>
        <taxon>Batillariidae</taxon>
        <taxon>Batillaria</taxon>
    </lineage>
</organism>
<protein>
    <submittedName>
        <fullName evidence="2">Uncharacterized protein</fullName>
    </submittedName>
</protein>
<accession>A0ABD0JCW8</accession>
<keyword evidence="1" id="KW-0732">Signal</keyword>
<evidence type="ECO:0000256" key="1">
    <source>
        <dbReference type="SAM" id="SignalP"/>
    </source>
</evidence>
<evidence type="ECO:0000313" key="3">
    <source>
        <dbReference type="Proteomes" id="UP001519460"/>
    </source>
</evidence>
<name>A0ABD0JCW8_9CAEN</name>
<dbReference type="AlphaFoldDB" id="A0ABD0JCW8"/>
<comment type="caution">
    <text evidence="2">The sequence shown here is derived from an EMBL/GenBank/DDBJ whole genome shotgun (WGS) entry which is preliminary data.</text>
</comment>
<sequence length="163" mass="18301">MSKFTLNLMLWVLLYPALSSGKRCKILFPTVNTSVVYAEEGTSLTLPFTASASCRDLFHIQMLIEESDDYISICRFLIKDDSCRDSWGLKSWVTCDCLPERGRYQLHITVDRFHDGARILAENGGFIFNVTDRRIPANITSLTIASDNNPLDNAGVEENSSVV</sequence>
<keyword evidence="3" id="KW-1185">Reference proteome</keyword>
<dbReference type="Proteomes" id="UP001519460">
    <property type="component" value="Unassembled WGS sequence"/>
</dbReference>
<feature type="signal peptide" evidence="1">
    <location>
        <begin position="1"/>
        <end position="21"/>
    </location>
</feature>
<feature type="chain" id="PRO_5044870955" evidence="1">
    <location>
        <begin position="22"/>
        <end position="163"/>
    </location>
</feature>
<evidence type="ECO:0000313" key="2">
    <source>
        <dbReference type="EMBL" id="KAK7469746.1"/>
    </source>
</evidence>
<feature type="non-terminal residue" evidence="2">
    <location>
        <position position="163"/>
    </location>
</feature>
<proteinExistence type="predicted"/>
<gene>
    <name evidence="2" type="ORF">BaRGS_00036228</name>
</gene>